<evidence type="ECO:0000256" key="1">
    <source>
        <dbReference type="PROSITE-ProRule" id="PRU00239"/>
    </source>
</evidence>
<evidence type="ECO:0000259" key="4">
    <source>
        <dbReference type="PROSITE" id="PS50203"/>
    </source>
</evidence>
<dbReference type="SUPFAM" id="SSF54001">
    <property type="entry name" value="Cysteine proteinases"/>
    <property type="match status" value="1"/>
</dbReference>
<feature type="coiled-coil region" evidence="2">
    <location>
        <begin position="144"/>
        <end position="178"/>
    </location>
</feature>
<dbReference type="EMBL" id="JAECZO010000048">
    <property type="protein sequence ID" value="KAK7195147.1"/>
    <property type="molecule type" value="Genomic_DNA"/>
</dbReference>
<dbReference type="Gene3D" id="2.60.40.1180">
    <property type="entry name" value="Golgi alpha-mannosidase II"/>
    <property type="match status" value="1"/>
</dbReference>
<reference evidence="5 6" key="1">
    <citation type="journal article" date="2021" name="MBio">
        <title>A New Model Trypanosomatid, Novymonas esmeraldas: Genomic Perception of Its 'Candidatus Pandoraea novymonadis' Endosymbiont.</title>
        <authorList>
            <person name="Zakharova A."/>
            <person name="Saura A."/>
            <person name="Butenko A."/>
            <person name="Podesvova L."/>
            <person name="Warmusova S."/>
            <person name="Kostygov A.Y."/>
            <person name="Nenarokova A."/>
            <person name="Lukes J."/>
            <person name="Opperdoes F.R."/>
            <person name="Yurchenko V."/>
        </authorList>
    </citation>
    <scope>NUCLEOTIDE SEQUENCE [LARGE SCALE GENOMIC DNA]</scope>
    <source>
        <strain evidence="5 6">E262AT.01</strain>
    </source>
</reference>
<evidence type="ECO:0000256" key="2">
    <source>
        <dbReference type="SAM" id="Coils"/>
    </source>
</evidence>
<evidence type="ECO:0000313" key="6">
    <source>
        <dbReference type="Proteomes" id="UP001430356"/>
    </source>
</evidence>
<dbReference type="SMART" id="SM00230">
    <property type="entry name" value="CysPc"/>
    <property type="match status" value="1"/>
</dbReference>
<dbReference type="Proteomes" id="UP001430356">
    <property type="component" value="Unassembled WGS sequence"/>
</dbReference>
<comment type="caution">
    <text evidence="5">The sequence shown here is derived from an EMBL/GenBank/DDBJ whole genome shotgun (WGS) entry which is preliminary data.</text>
</comment>
<keyword evidence="2" id="KW-0175">Coiled coil</keyword>
<comment type="caution">
    <text evidence="1">Lacks conserved residue(s) required for the propagation of feature annotation.</text>
</comment>
<dbReference type="GO" id="GO:0006508">
    <property type="term" value="P:proteolysis"/>
    <property type="evidence" value="ECO:0007669"/>
    <property type="project" value="InterPro"/>
</dbReference>
<dbReference type="Pfam" id="PF09149">
    <property type="entry name" value="DUF1935"/>
    <property type="match status" value="1"/>
</dbReference>
<sequence>MDGNTIRATCDEDFVTDAMLEEYLHEMTSSASFLDDRDLDAAAATAVGPAARAPGTTVSMTAPFALGLVTSFSAGSKGARHRGADHHSGLDCSDASIVRRVSHRVSTSVAAPVELSRSEITSDDSGDFAFLTSDVRDADAYDLLRHYVVHCKQQEKDLAELEAECARLEAEQQQLYGTAVAVGMARRASHTSLGAPRPPRLDVGPHTGNSGGGVSSPSAPDDEFGESHIDPVRACPYARTADGVSTKRSYRYGHPAIAGRYTPVFKGGLLYRCTTDDGAWVFYNDSQQFKMQVKYVMGASSTITAGPHATVETRSSGEHEVQVMVCPQETEVLLTGTVNGFKNYSTAVEVDTGYVNPHAVATTRAPRALLNHYAHQLGKSSISLLTVDDVLECCTSSGVASVATSAAATSAAAAPHFVDPDFPPSSASIHRRNVDELFLWDMPWRRPAEYLPATHAAEACLFARAVLPTDPSPGDGGDAYLCSAASILAEHPAQVARLFRHPTSTAAGRCERAVGAYRVSLCHGGWWTPTALDSYLPSSLKGPDLGRCAHDLRKLWYPLLEKAYAKLHGSYAAIQCGDPLEALQDFTGFPTLRLDEEWAEAAQSRSLPGIPAEEGSSYTTPAKQLFTFVEERVHQRGYLVCLSLSDEEAADTPAVQMGMVPGMSYTVLRVVRHGRFRLVQIRCPTLTPDAGGQWGADSARWQEEPELARLCGMDGGGVAEPAAMWLEWSAALTTFESGGVCCSRWDWAYDCRVRGTFADGVPSIVLEVSVVGAAADAAAVEGYCLLSQEDDRGLPPDHPNRSLCPLMLCVSSHYIEGAAEEEKEAREGDGERGHNSSGSGAPSPVDQKVRHVCSTDPDAPTDQLNFILGRDTALRVTLAPSPHPYYIIPRSLGEMANKLYTVGFVSATAVTKTGTLRIRPVQLPPQSSVFYNWRTFSTEKLESVAAAAFQVRGPDGRVRVGCGSSIG</sequence>
<feature type="compositionally biased region" description="Basic and acidic residues" evidence="3">
    <location>
        <begin position="823"/>
        <end position="834"/>
    </location>
</feature>
<feature type="region of interest" description="Disordered" evidence="3">
    <location>
        <begin position="820"/>
        <end position="852"/>
    </location>
</feature>
<organism evidence="5 6">
    <name type="scientific">Novymonas esmeraldas</name>
    <dbReference type="NCBI Taxonomy" id="1808958"/>
    <lineage>
        <taxon>Eukaryota</taxon>
        <taxon>Discoba</taxon>
        <taxon>Euglenozoa</taxon>
        <taxon>Kinetoplastea</taxon>
        <taxon>Metakinetoplastina</taxon>
        <taxon>Trypanosomatida</taxon>
        <taxon>Trypanosomatidae</taxon>
        <taxon>Novymonas</taxon>
    </lineage>
</organism>
<dbReference type="InterPro" id="IPR022684">
    <property type="entry name" value="Calpain_cysteine_protease"/>
</dbReference>
<dbReference type="PROSITE" id="PS50203">
    <property type="entry name" value="CALPAIN_CAT"/>
    <property type="match status" value="1"/>
</dbReference>
<evidence type="ECO:0000313" key="5">
    <source>
        <dbReference type="EMBL" id="KAK7195147.1"/>
    </source>
</evidence>
<accession>A0AAW0EPE5</accession>
<dbReference type="PANTHER" id="PTHR10183">
    <property type="entry name" value="CALPAIN"/>
    <property type="match status" value="1"/>
</dbReference>
<dbReference type="PRINTS" id="PR00704">
    <property type="entry name" value="CALPAIN"/>
</dbReference>
<keyword evidence="6" id="KW-1185">Reference proteome</keyword>
<dbReference type="InterPro" id="IPR001300">
    <property type="entry name" value="Peptidase_C2_calpain_cat"/>
</dbReference>
<dbReference type="InterPro" id="IPR013780">
    <property type="entry name" value="Glyco_hydro_b"/>
</dbReference>
<dbReference type="SUPFAM" id="SSF101601">
    <property type="entry name" value="Smp-1-like"/>
    <property type="match status" value="1"/>
</dbReference>
<dbReference type="InterPro" id="IPR015232">
    <property type="entry name" value="DUF1935"/>
</dbReference>
<dbReference type="AlphaFoldDB" id="A0AAW0EPE5"/>
<dbReference type="Gene3D" id="3.90.70.10">
    <property type="entry name" value="Cysteine proteinases"/>
    <property type="match status" value="1"/>
</dbReference>
<dbReference type="PANTHER" id="PTHR10183:SF423">
    <property type="entry name" value="LEUCINE-RICH REPEAT PROTEIN (LRRP)"/>
    <property type="match status" value="1"/>
</dbReference>
<gene>
    <name evidence="5" type="ORF">NESM_000439000</name>
</gene>
<dbReference type="InterPro" id="IPR036310">
    <property type="entry name" value="Smp-1-like_sf"/>
</dbReference>
<dbReference type="InterPro" id="IPR038765">
    <property type="entry name" value="Papain-like_cys_pep_sf"/>
</dbReference>
<dbReference type="GO" id="GO:0004198">
    <property type="term" value="F:calcium-dependent cysteine-type endopeptidase activity"/>
    <property type="evidence" value="ECO:0007669"/>
    <property type="project" value="InterPro"/>
</dbReference>
<proteinExistence type="predicted"/>
<dbReference type="Pfam" id="PF00648">
    <property type="entry name" value="Peptidase_C2"/>
    <property type="match status" value="1"/>
</dbReference>
<protein>
    <submittedName>
        <fullName evidence="5">Calpain-like cysteine peptidase</fullName>
    </submittedName>
</protein>
<evidence type="ECO:0000256" key="3">
    <source>
        <dbReference type="SAM" id="MobiDB-lite"/>
    </source>
</evidence>
<feature type="region of interest" description="Disordered" evidence="3">
    <location>
        <begin position="189"/>
        <end position="229"/>
    </location>
</feature>
<name>A0AAW0EPE5_9TRYP</name>
<feature type="domain" description="Calpain catalytic" evidence="4">
    <location>
        <begin position="416"/>
        <end position="744"/>
    </location>
</feature>